<protein>
    <submittedName>
        <fullName evidence="2">Uncharacterized protein</fullName>
    </submittedName>
</protein>
<reference evidence="3" key="1">
    <citation type="journal article" date="2013" name="Nat. Genet.">
        <title>The duck genome and transcriptome provide insight into an avian influenza virus reservoir species.</title>
        <authorList>
            <person name="Huang Y."/>
            <person name="Li Y."/>
            <person name="Burt D.W."/>
            <person name="Chen H."/>
            <person name="Zhang Y."/>
            <person name="Qian W."/>
            <person name="Kim H."/>
            <person name="Gan S."/>
            <person name="Zhao Y."/>
            <person name="Li J."/>
            <person name="Yi K."/>
            <person name="Feng H."/>
            <person name="Zhu P."/>
            <person name="Li B."/>
            <person name="Liu Q."/>
            <person name="Fairley S."/>
            <person name="Magor K.E."/>
            <person name="Du Z."/>
            <person name="Hu X."/>
            <person name="Goodman L."/>
            <person name="Tafer H."/>
            <person name="Vignal A."/>
            <person name="Lee T."/>
            <person name="Kim K.W."/>
            <person name="Sheng Z."/>
            <person name="An Y."/>
            <person name="Searle S."/>
            <person name="Herrero J."/>
            <person name="Groenen M.A."/>
            <person name="Crooijmans R.P."/>
            <person name="Faraut T."/>
            <person name="Cai Q."/>
            <person name="Webster R.G."/>
            <person name="Aldridge J.R."/>
            <person name="Warren W.C."/>
            <person name="Bartschat S."/>
            <person name="Kehr S."/>
            <person name="Marz M."/>
            <person name="Stadler P.F."/>
            <person name="Smith J."/>
            <person name="Kraus R.H."/>
            <person name="Zhao Y."/>
            <person name="Ren L."/>
            <person name="Fei J."/>
            <person name="Morisson M."/>
            <person name="Kaiser P."/>
            <person name="Griffin D.K."/>
            <person name="Rao M."/>
            <person name="Pitel F."/>
            <person name="Wang J."/>
            <person name="Li N."/>
        </authorList>
    </citation>
    <scope>NUCLEOTIDE SEQUENCE [LARGE SCALE GENOMIC DNA]</scope>
</reference>
<evidence type="ECO:0000313" key="3">
    <source>
        <dbReference type="Proteomes" id="UP000296049"/>
    </source>
</evidence>
<proteinExistence type="predicted"/>
<evidence type="ECO:0000256" key="1">
    <source>
        <dbReference type="SAM" id="SignalP"/>
    </source>
</evidence>
<evidence type="ECO:0000313" key="2">
    <source>
        <dbReference type="EMBL" id="EOA93510.1"/>
    </source>
</evidence>
<feature type="chain" id="PRO_5004342637" evidence="1">
    <location>
        <begin position="20"/>
        <end position="156"/>
    </location>
</feature>
<dbReference type="EMBL" id="KB746093">
    <property type="protein sequence ID" value="EOA93510.1"/>
    <property type="molecule type" value="Genomic_DNA"/>
</dbReference>
<sequence>MKFLFVQVVWCLNPGLVAGGSRLQAEVLAAAAARADLCNLVRAGGRLWAGSAGELYLLLLVLLAGKGFATLRSLLSAAGLCLCPFHRPHVAGTGAAGTSREQEQCPWGLCGAGLGSSRRAWGSQGLSQEHRGWSRAQACESSCAHGVLLEAALAQP</sequence>
<feature type="signal peptide" evidence="1">
    <location>
        <begin position="1"/>
        <end position="19"/>
    </location>
</feature>
<dbReference type="Proteomes" id="UP000296049">
    <property type="component" value="Unassembled WGS sequence"/>
</dbReference>
<keyword evidence="3" id="KW-1185">Reference proteome</keyword>
<dbReference type="AlphaFoldDB" id="R0J8I6"/>
<name>R0J8I6_ANAPL</name>
<keyword evidence="1" id="KW-0732">Signal</keyword>
<accession>R0J8I6</accession>
<gene>
    <name evidence="2" type="ORF">Anapl_12584</name>
</gene>
<organism evidence="2 3">
    <name type="scientific">Anas platyrhynchos</name>
    <name type="common">Mallard</name>
    <name type="synonym">Anas boschas</name>
    <dbReference type="NCBI Taxonomy" id="8839"/>
    <lineage>
        <taxon>Eukaryota</taxon>
        <taxon>Metazoa</taxon>
        <taxon>Chordata</taxon>
        <taxon>Craniata</taxon>
        <taxon>Vertebrata</taxon>
        <taxon>Euteleostomi</taxon>
        <taxon>Archelosauria</taxon>
        <taxon>Archosauria</taxon>
        <taxon>Dinosauria</taxon>
        <taxon>Saurischia</taxon>
        <taxon>Theropoda</taxon>
        <taxon>Coelurosauria</taxon>
        <taxon>Aves</taxon>
        <taxon>Neognathae</taxon>
        <taxon>Galloanserae</taxon>
        <taxon>Anseriformes</taxon>
        <taxon>Anatidae</taxon>
        <taxon>Anatinae</taxon>
        <taxon>Anas</taxon>
    </lineage>
</organism>